<proteinExistence type="predicted"/>
<organism evidence="3 4">
    <name type="scientific">Streptomyces cinereospinus</name>
    <dbReference type="NCBI Taxonomy" id="285561"/>
    <lineage>
        <taxon>Bacteria</taxon>
        <taxon>Bacillati</taxon>
        <taxon>Actinomycetota</taxon>
        <taxon>Actinomycetes</taxon>
        <taxon>Kitasatosporales</taxon>
        <taxon>Streptomycetaceae</taxon>
        <taxon>Streptomyces</taxon>
    </lineage>
</organism>
<feature type="domain" description="DUF6292" evidence="2">
    <location>
        <begin position="11"/>
        <end position="101"/>
    </location>
</feature>
<gene>
    <name evidence="3" type="ORF">ACFF45_17555</name>
</gene>
<keyword evidence="4" id="KW-1185">Reference proteome</keyword>
<dbReference type="RefSeq" id="WP_381347017.1">
    <property type="nucleotide sequence ID" value="NZ_JBHMCY010000030.1"/>
</dbReference>
<reference evidence="3 4" key="1">
    <citation type="submission" date="2024-09" db="EMBL/GenBank/DDBJ databases">
        <authorList>
            <person name="Sun Q."/>
            <person name="Mori K."/>
        </authorList>
    </citation>
    <scope>NUCLEOTIDE SEQUENCE [LARGE SCALE GENOMIC DNA]</scope>
    <source>
        <strain evidence="3 4">JCM 6917</strain>
    </source>
</reference>
<dbReference type="Pfam" id="PF19809">
    <property type="entry name" value="DUF6292"/>
    <property type="match status" value="1"/>
</dbReference>
<evidence type="ECO:0000259" key="2">
    <source>
        <dbReference type="Pfam" id="PF19809"/>
    </source>
</evidence>
<dbReference type="InterPro" id="IPR046259">
    <property type="entry name" value="DUF6292"/>
</dbReference>
<accession>A0ABV5N3P9</accession>
<dbReference type="Proteomes" id="UP001589709">
    <property type="component" value="Unassembled WGS sequence"/>
</dbReference>
<evidence type="ECO:0000313" key="3">
    <source>
        <dbReference type="EMBL" id="MFB9464469.1"/>
    </source>
</evidence>
<feature type="region of interest" description="Disordered" evidence="1">
    <location>
        <begin position="107"/>
        <end position="126"/>
    </location>
</feature>
<dbReference type="EMBL" id="JBHMCY010000030">
    <property type="protein sequence ID" value="MFB9464469.1"/>
    <property type="molecule type" value="Genomic_DNA"/>
</dbReference>
<sequence length="139" mass="15046">MTNSRTDHQPYVQAVVAEIEEIGLGVAGDAVTGRPPAVRTAVVTLEVPDSGPYADEDEDLELVWNEAYGWVLHLPAEAGISDWFMGEDLVPAPARVARWVDMVLSNPGLTPSREDGPQRLPESDDAEFETRLSVFAASA</sequence>
<evidence type="ECO:0000256" key="1">
    <source>
        <dbReference type="SAM" id="MobiDB-lite"/>
    </source>
</evidence>
<name>A0ABV5N3P9_9ACTN</name>
<protein>
    <submittedName>
        <fullName evidence="3">DUF6292 family protein</fullName>
    </submittedName>
</protein>
<comment type="caution">
    <text evidence="3">The sequence shown here is derived from an EMBL/GenBank/DDBJ whole genome shotgun (WGS) entry which is preliminary data.</text>
</comment>
<evidence type="ECO:0000313" key="4">
    <source>
        <dbReference type="Proteomes" id="UP001589709"/>
    </source>
</evidence>